<feature type="domain" description="Response regulatory" evidence="15">
    <location>
        <begin position="1085"/>
        <end position="1200"/>
    </location>
</feature>
<evidence type="ECO:0000256" key="3">
    <source>
        <dbReference type="ARBA" id="ARBA00022553"/>
    </source>
</evidence>
<keyword evidence="5" id="KW-0547">Nucleotide-binding</keyword>
<dbReference type="PROSITE" id="PS50110">
    <property type="entry name" value="RESPONSE_REGULATORY"/>
    <property type="match status" value="1"/>
</dbReference>
<dbReference type="EC" id="2.7.13.3" evidence="2"/>
<keyword evidence="6 16" id="KW-0418">Kinase</keyword>
<dbReference type="InterPro" id="IPR011006">
    <property type="entry name" value="CheY-like_superfamily"/>
</dbReference>
<dbReference type="InterPro" id="IPR036890">
    <property type="entry name" value="HATPase_C_sf"/>
</dbReference>
<evidence type="ECO:0000256" key="2">
    <source>
        <dbReference type="ARBA" id="ARBA00012438"/>
    </source>
</evidence>
<evidence type="ECO:0000256" key="10">
    <source>
        <dbReference type="ARBA" id="ARBA00023125"/>
    </source>
</evidence>
<evidence type="ECO:0000256" key="9">
    <source>
        <dbReference type="ARBA" id="ARBA00023015"/>
    </source>
</evidence>
<dbReference type="PRINTS" id="PR00344">
    <property type="entry name" value="BCTRLSENSOR"/>
</dbReference>
<dbReference type="Pfam" id="PF12833">
    <property type="entry name" value="HTH_18"/>
    <property type="match status" value="1"/>
</dbReference>
<keyword evidence="10" id="KW-0238">DNA-binding</keyword>
<reference evidence="16" key="1">
    <citation type="submission" date="2019-11" db="EMBL/GenBank/DDBJ databases">
        <authorList>
            <person name="Feng L."/>
        </authorList>
    </citation>
    <scope>NUCLEOTIDE SEQUENCE</scope>
    <source>
        <strain evidence="16">PclaraLFYP37</strain>
    </source>
</reference>
<dbReference type="GO" id="GO:0043565">
    <property type="term" value="F:sequence-specific DNA binding"/>
    <property type="evidence" value="ECO:0007669"/>
    <property type="project" value="InterPro"/>
</dbReference>
<dbReference type="InterPro" id="IPR011123">
    <property type="entry name" value="Y_Y_Y"/>
</dbReference>
<dbReference type="Gene3D" id="1.10.287.130">
    <property type="match status" value="1"/>
</dbReference>
<gene>
    <name evidence="16" type="primary">tmoS_3</name>
    <name evidence="16" type="ORF">PCLFYP37_02371</name>
</gene>
<organism evidence="16">
    <name type="scientific">Paraprevotella clara</name>
    <dbReference type="NCBI Taxonomy" id="454154"/>
    <lineage>
        <taxon>Bacteria</taxon>
        <taxon>Pseudomonadati</taxon>
        <taxon>Bacteroidota</taxon>
        <taxon>Bacteroidia</taxon>
        <taxon>Bacteroidales</taxon>
        <taxon>Prevotellaceae</taxon>
        <taxon>Paraprevotella</taxon>
    </lineage>
</organism>
<protein>
    <recommendedName>
        <fullName evidence="2">histidine kinase</fullName>
        <ecNumber evidence="2">2.7.13.3</ecNumber>
    </recommendedName>
</protein>
<dbReference type="FunFam" id="3.30.565.10:FF:000037">
    <property type="entry name" value="Hybrid sensor histidine kinase/response regulator"/>
    <property type="match status" value="1"/>
</dbReference>
<feature type="modified residue" description="4-aspartylphosphate" evidence="12">
    <location>
        <position position="1133"/>
    </location>
</feature>
<dbReference type="SMART" id="SM00388">
    <property type="entry name" value="HisKA"/>
    <property type="match status" value="1"/>
</dbReference>
<dbReference type="EMBL" id="CACRUT010000015">
    <property type="protein sequence ID" value="VYU27401.1"/>
    <property type="molecule type" value="Genomic_DNA"/>
</dbReference>
<feature type="domain" description="Histidine kinase" evidence="14">
    <location>
        <begin position="828"/>
        <end position="1045"/>
    </location>
</feature>
<keyword evidence="9" id="KW-0805">Transcription regulation</keyword>
<evidence type="ECO:0000256" key="6">
    <source>
        <dbReference type="ARBA" id="ARBA00022777"/>
    </source>
</evidence>
<dbReference type="Pfam" id="PF07494">
    <property type="entry name" value="Reg_prop"/>
    <property type="match status" value="2"/>
</dbReference>
<evidence type="ECO:0000256" key="7">
    <source>
        <dbReference type="ARBA" id="ARBA00022840"/>
    </source>
</evidence>
<dbReference type="SMART" id="SM00448">
    <property type="entry name" value="REC"/>
    <property type="match status" value="1"/>
</dbReference>
<keyword evidence="3 12" id="KW-0597">Phosphoprotein</keyword>
<dbReference type="InterPro" id="IPR015943">
    <property type="entry name" value="WD40/YVTN_repeat-like_dom_sf"/>
</dbReference>
<dbReference type="InterPro" id="IPR018060">
    <property type="entry name" value="HTH_AraC"/>
</dbReference>
<dbReference type="Gene3D" id="3.30.565.10">
    <property type="entry name" value="Histidine kinase-like ATPase, C-terminal domain"/>
    <property type="match status" value="1"/>
</dbReference>
<dbReference type="SMART" id="SM00342">
    <property type="entry name" value="HTH_ARAC"/>
    <property type="match status" value="1"/>
</dbReference>
<evidence type="ECO:0000256" key="5">
    <source>
        <dbReference type="ARBA" id="ARBA00022741"/>
    </source>
</evidence>
<dbReference type="PANTHER" id="PTHR43547:SF2">
    <property type="entry name" value="HYBRID SIGNAL TRANSDUCTION HISTIDINE KINASE C"/>
    <property type="match status" value="1"/>
</dbReference>
<dbReference type="InterPro" id="IPR003661">
    <property type="entry name" value="HisK_dim/P_dom"/>
</dbReference>
<dbReference type="CDD" id="cd17574">
    <property type="entry name" value="REC_OmpR"/>
    <property type="match status" value="1"/>
</dbReference>
<dbReference type="Pfam" id="PF02518">
    <property type="entry name" value="HATPase_c"/>
    <property type="match status" value="1"/>
</dbReference>
<dbReference type="SUPFAM" id="SSF47384">
    <property type="entry name" value="Homodimeric domain of signal transducing histidine kinase"/>
    <property type="match status" value="1"/>
</dbReference>
<dbReference type="SMART" id="SM00387">
    <property type="entry name" value="HATPase_c"/>
    <property type="match status" value="1"/>
</dbReference>
<keyword evidence="8" id="KW-0902">Two-component regulatory system</keyword>
<proteinExistence type="predicted"/>
<dbReference type="InterPro" id="IPR011110">
    <property type="entry name" value="Reg_prop"/>
</dbReference>
<dbReference type="SUPFAM" id="SSF55874">
    <property type="entry name" value="ATPase domain of HSP90 chaperone/DNA topoisomerase II/histidine kinase"/>
    <property type="match status" value="1"/>
</dbReference>
<dbReference type="InterPro" id="IPR009057">
    <property type="entry name" value="Homeodomain-like_sf"/>
</dbReference>
<dbReference type="PROSITE" id="PS01124">
    <property type="entry name" value="HTH_ARAC_FAMILY_2"/>
    <property type="match status" value="1"/>
</dbReference>
<dbReference type="InterPro" id="IPR013783">
    <property type="entry name" value="Ig-like_fold"/>
</dbReference>
<dbReference type="Pfam" id="PF00072">
    <property type="entry name" value="Response_reg"/>
    <property type="match status" value="1"/>
</dbReference>
<keyword evidence="11" id="KW-0804">Transcription</keyword>
<sequence>MQPIPSLFVTLYKLSYMKSCKSIFLTFLWSGLFLSFLTLHARDYSVMPLPFASSLPSREITSLHQDREGMIWIGTTHGVARYDGYETIVFKSDPLHPDLLTDNSITLITDTEHRVFIGTQNGLNLFDKQTWKWIPVLNGTFCRTEIKYVYTDKKQQLWIATAQALYRCDEQLHILQRYDLKAAVTSIYEDHAQHLWILTWGKGLFRWDTEKDHFIGYPTIGNANIPFVLFQDCDGHYWLGTWGDGLFRFYPERNGADMYEHQNVADDIFFDIEQDGHNGQLWILSYNALRIFDRPTDGILHSSTTSVPFDRNRMFSTLLRDREGNLWLGAFDAGYHISFCPEELSGHSLPFIKEALGFDANINCMHEDEGDVLWFNQERNGIGLYDPDSGTYNLHPYSQKRNVEINFIARSRSPNTVWTASAFVPTVFRAQRLGMDILFTDTLLIAHDGAETGHVTGILEDSVGRLWVMTERKLFVFKPDGHPLAAVTNLPGNVSALCEDKQGRIWVSDATGRLSCMRTSPTGIRPTTRYKLPLSPHDRIRHLCCDSTGHFWMATELGCLYSFYPKASKWSDHTMSGLPDMSPVLHLEAIGKDLWLVTPSTVIRYNPERRTRHTYSTQDKHVPVYAFRNNASCTGHKKLLYAGGHGGFIAIRTDKPQPEIKPDKIFLTDLRIEDKSMQTDPCEGFSWNSGLIILPPEASRIEFRFSSLTYSSSGNIRMAYRLAGLDRPPIQLRAGVHTAFYDRLPKGTYTLEVWGMDENGHTTGPSTTYTVVKQPRWFETWTAYIAYAVMLLLLCVCGFRLYAKHLHKKNAQLLREEIARTKLEYFTNVSHELLTPLTVLSCLTDEIEQNNPSGSPITRGLRDNILRLKRLIRQVLDFRKAEQKSLSLQASYGDVAAFIRHIAQTDFTLLARKKEIDFNLDICPEEIYGFYDADKLEEMVFNLLSNAVKYTPSHHNVGIRLRTAKKDDGKHLRLEVWDEGIGISAQEQTQIFTRFYRAPQANGTESNGIGLSLTRELAYLHHGTLDLQSTPGKGSRFTIDLPLEETAYRPEEICHPPMVNHPDEDTTRPSADGLTHTSSARLRPTILIVDDNAEITDSIGRLIGQRYHIITAHDARQALSQLQNQNIDLMVCDLKMPGTDGLTLCREVRKDLSTSHIPVIILTAQATDDTHAACYEAGADGYLTKPFDIRVLTARIDNLLLQYRQRSRQFLHAPDTDRNVLPYQNRDKTFLENMMKAVENHFTDSDFNLDSLAAEVKLSKSTMNRKLKAMTGLTPMDFVKNIRLRSACRLLRQADMTVSEVAYAVGFNDPKYFAKCFKEEYGQTPSQFQDKPDM</sequence>
<dbReference type="Pfam" id="PF07495">
    <property type="entry name" value="Y_Y_Y"/>
    <property type="match status" value="1"/>
</dbReference>
<dbReference type="CDD" id="cd00082">
    <property type="entry name" value="HisKA"/>
    <property type="match status" value="1"/>
</dbReference>
<dbReference type="Gene3D" id="3.40.50.2300">
    <property type="match status" value="1"/>
</dbReference>
<comment type="catalytic activity">
    <reaction evidence="1">
        <text>ATP + protein L-histidine = ADP + protein N-phospho-L-histidine.</text>
        <dbReference type="EC" id="2.7.13.3"/>
    </reaction>
</comment>
<dbReference type="SUPFAM" id="SSF46689">
    <property type="entry name" value="Homeodomain-like"/>
    <property type="match status" value="1"/>
</dbReference>
<dbReference type="Pfam" id="PF00512">
    <property type="entry name" value="HisKA"/>
    <property type="match status" value="1"/>
</dbReference>
<dbReference type="Gene3D" id="2.60.40.10">
    <property type="entry name" value="Immunoglobulins"/>
    <property type="match status" value="1"/>
</dbReference>
<dbReference type="GO" id="GO:0005524">
    <property type="term" value="F:ATP binding"/>
    <property type="evidence" value="ECO:0007669"/>
    <property type="project" value="UniProtKB-KW"/>
</dbReference>
<evidence type="ECO:0000256" key="1">
    <source>
        <dbReference type="ARBA" id="ARBA00000085"/>
    </source>
</evidence>
<dbReference type="Gene3D" id="2.130.10.10">
    <property type="entry name" value="YVTN repeat-like/Quinoprotein amine dehydrogenase"/>
    <property type="match status" value="2"/>
</dbReference>
<dbReference type="InterPro" id="IPR001789">
    <property type="entry name" value="Sig_transdc_resp-reg_receiver"/>
</dbReference>
<dbReference type="InterPro" id="IPR018062">
    <property type="entry name" value="HTH_AraC-typ_CS"/>
</dbReference>
<evidence type="ECO:0000259" key="15">
    <source>
        <dbReference type="PROSITE" id="PS50110"/>
    </source>
</evidence>
<dbReference type="PANTHER" id="PTHR43547">
    <property type="entry name" value="TWO-COMPONENT HISTIDINE KINASE"/>
    <property type="match status" value="1"/>
</dbReference>
<evidence type="ECO:0000256" key="4">
    <source>
        <dbReference type="ARBA" id="ARBA00022679"/>
    </source>
</evidence>
<dbReference type="InterPro" id="IPR004358">
    <property type="entry name" value="Sig_transdc_His_kin-like_C"/>
</dbReference>
<dbReference type="GO" id="GO:0003700">
    <property type="term" value="F:DNA-binding transcription factor activity"/>
    <property type="evidence" value="ECO:0007669"/>
    <property type="project" value="InterPro"/>
</dbReference>
<dbReference type="InterPro" id="IPR005467">
    <property type="entry name" value="His_kinase_dom"/>
</dbReference>
<evidence type="ECO:0000256" key="11">
    <source>
        <dbReference type="ARBA" id="ARBA00023163"/>
    </source>
</evidence>
<dbReference type="SUPFAM" id="SSF63829">
    <property type="entry name" value="Calcium-dependent phosphotriesterase"/>
    <property type="match status" value="2"/>
</dbReference>
<evidence type="ECO:0000256" key="12">
    <source>
        <dbReference type="PROSITE-ProRule" id="PRU00169"/>
    </source>
</evidence>
<accession>A0A6N3DKQ2</accession>
<dbReference type="InterPro" id="IPR003594">
    <property type="entry name" value="HATPase_dom"/>
</dbReference>
<dbReference type="SUPFAM" id="SSF52172">
    <property type="entry name" value="CheY-like"/>
    <property type="match status" value="1"/>
</dbReference>
<dbReference type="Gene3D" id="1.10.10.60">
    <property type="entry name" value="Homeodomain-like"/>
    <property type="match status" value="1"/>
</dbReference>
<keyword evidence="7" id="KW-0067">ATP-binding</keyword>
<evidence type="ECO:0000256" key="8">
    <source>
        <dbReference type="ARBA" id="ARBA00023012"/>
    </source>
</evidence>
<evidence type="ECO:0000259" key="14">
    <source>
        <dbReference type="PROSITE" id="PS50109"/>
    </source>
</evidence>
<evidence type="ECO:0000259" key="13">
    <source>
        <dbReference type="PROSITE" id="PS01124"/>
    </source>
</evidence>
<dbReference type="PROSITE" id="PS50109">
    <property type="entry name" value="HIS_KIN"/>
    <property type="match status" value="1"/>
</dbReference>
<dbReference type="PROSITE" id="PS00041">
    <property type="entry name" value="HTH_ARAC_FAMILY_1"/>
    <property type="match status" value="1"/>
</dbReference>
<evidence type="ECO:0000313" key="16">
    <source>
        <dbReference type="EMBL" id="VYU27401.1"/>
    </source>
</evidence>
<dbReference type="InterPro" id="IPR036097">
    <property type="entry name" value="HisK_dim/P_sf"/>
</dbReference>
<name>A0A6N3DKQ2_9BACT</name>
<feature type="domain" description="HTH araC/xylS-type" evidence="13">
    <location>
        <begin position="1232"/>
        <end position="1331"/>
    </location>
</feature>
<dbReference type="GO" id="GO:0000155">
    <property type="term" value="F:phosphorelay sensor kinase activity"/>
    <property type="evidence" value="ECO:0007669"/>
    <property type="project" value="InterPro"/>
</dbReference>
<keyword evidence="4 16" id="KW-0808">Transferase</keyword>